<dbReference type="Gene3D" id="3.90.780.10">
    <property type="entry name" value="5'-Nucleotidase, C-terminal domain"/>
    <property type="match status" value="1"/>
</dbReference>
<reference evidence="6 7" key="1">
    <citation type="journal article" date="2017" name="BMC Genomics">
        <title>Comparative genomic and phylogenomic analyses of the Bifidobacteriaceae family.</title>
        <authorList>
            <person name="Lugli G.A."/>
            <person name="Milani C."/>
            <person name="Turroni F."/>
            <person name="Duranti S."/>
            <person name="Mancabelli L."/>
            <person name="Mangifesta M."/>
            <person name="Ferrario C."/>
            <person name="Modesto M."/>
            <person name="Mattarelli P."/>
            <person name="Jiri K."/>
            <person name="van Sinderen D."/>
            <person name="Ventura M."/>
        </authorList>
    </citation>
    <scope>NUCLEOTIDE SEQUENCE [LARGE SCALE GENOMIC DNA]</scope>
    <source>
        <strain evidence="6 7">DSM 100202</strain>
    </source>
</reference>
<dbReference type="InterPro" id="IPR036415">
    <property type="entry name" value="Lamin_tail_dom_sf"/>
</dbReference>
<gene>
    <name evidence="6" type="ORF">BHAP_0185</name>
</gene>
<feature type="chain" id="PRO_5012447125" evidence="4">
    <location>
        <begin position="38"/>
        <end position="1322"/>
    </location>
</feature>
<dbReference type="Proteomes" id="UP000216074">
    <property type="component" value="Unassembled WGS sequence"/>
</dbReference>
<evidence type="ECO:0000259" key="5">
    <source>
        <dbReference type="PROSITE" id="PS51841"/>
    </source>
</evidence>
<dbReference type="PROSITE" id="PS51841">
    <property type="entry name" value="LTD"/>
    <property type="match status" value="1"/>
</dbReference>
<keyword evidence="3" id="KW-1133">Transmembrane helix</keyword>
<organism evidence="6 7">
    <name type="scientific">Bifidobacterium hapali</name>
    <dbReference type="NCBI Taxonomy" id="1630172"/>
    <lineage>
        <taxon>Bacteria</taxon>
        <taxon>Bacillati</taxon>
        <taxon>Actinomycetota</taxon>
        <taxon>Actinomycetes</taxon>
        <taxon>Bifidobacteriales</taxon>
        <taxon>Bifidobacteriaceae</taxon>
        <taxon>Bifidobacterium</taxon>
    </lineage>
</organism>
<dbReference type="InterPro" id="IPR029052">
    <property type="entry name" value="Metallo-depent_PP-like"/>
</dbReference>
<dbReference type="GO" id="GO:0008768">
    <property type="term" value="F:UDP-sugar diphosphatase activity"/>
    <property type="evidence" value="ECO:0007669"/>
    <property type="project" value="TreeGrafter"/>
</dbReference>
<dbReference type="SUPFAM" id="SSF74853">
    <property type="entry name" value="Lamin A/C globular tail domain"/>
    <property type="match status" value="1"/>
</dbReference>
<dbReference type="GO" id="GO:0009166">
    <property type="term" value="P:nucleotide catabolic process"/>
    <property type="evidence" value="ECO:0007669"/>
    <property type="project" value="InterPro"/>
</dbReference>
<evidence type="ECO:0000313" key="7">
    <source>
        <dbReference type="Proteomes" id="UP000216074"/>
    </source>
</evidence>
<protein>
    <submittedName>
        <fullName evidence="6">5'-nucleotidase</fullName>
    </submittedName>
</protein>
<proteinExistence type="predicted"/>
<dbReference type="Pfam" id="PF00149">
    <property type="entry name" value="Metallophos"/>
    <property type="match status" value="1"/>
</dbReference>
<feature type="region of interest" description="Disordered" evidence="2">
    <location>
        <begin position="173"/>
        <end position="199"/>
    </location>
</feature>
<dbReference type="RefSeq" id="WP_244569203.1">
    <property type="nucleotide sequence ID" value="NZ_MWWY01000005.1"/>
</dbReference>
<feature type="compositionally biased region" description="Low complexity" evidence="2">
    <location>
        <begin position="1256"/>
        <end position="1270"/>
    </location>
</feature>
<dbReference type="GO" id="GO:0008253">
    <property type="term" value="F:5'-nucleotidase activity"/>
    <property type="evidence" value="ECO:0007669"/>
    <property type="project" value="TreeGrafter"/>
</dbReference>
<feature type="compositionally biased region" description="Basic and acidic residues" evidence="2">
    <location>
        <begin position="1271"/>
        <end position="1286"/>
    </location>
</feature>
<evidence type="ECO:0000256" key="1">
    <source>
        <dbReference type="ARBA" id="ARBA00022729"/>
    </source>
</evidence>
<evidence type="ECO:0000313" key="6">
    <source>
        <dbReference type="EMBL" id="OZG66323.1"/>
    </source>
</evidence>
<dbReference type="SUPFAM" id="SSF55816">
    <property type="entry name" value="5'-nucleotidase (syn. UDP-sugar hydrolase), C-terminal domain"/>
    <property type="match status" value="1"/>
</dbReference>
<feature type="transmembrane region" description="Helical" evidence="3">
    <location>
        <begin position="1294"/>
        <end position="1317"/>
    </location>
</feature>
<dbReference type="Pfam" id="PF00932">
    <property type="entry name" value="LTD"/>
    <property type="match status" value="1"/>
</dbReference>
<dbReference type="InterPro" id="IPR036907">
    <property type="entry name" value="5'-Nucleotdase_C_sf"/>
</dbReference>
<dbReference type="EMBL" id="MWWY01000005">
    <property type="protein sequence ID" value="OZG66323.1"/>
    <property type="molecule type" value="Genomic_DNA"/>
</dbReference>
<dbReference type="Pfam" id="PF02872">
    <property type="entry name" value="5_nucleotid_C"/>
    <property type="match status" value="1"/>
</dbReference>
<evidence type="ECO:0000256" key="4">
    <source>
        <dbReference type="SAM" id="SignalP"/>
    </source>
</evidence>
<feature type="signal peptide" evidence="4">
    <location>
        <begin position="1"/>
        <end position="37"/>
    </location>
</feature>
<accession>A0A261G540</accession>
<dbReference type="PRINTS" id="PR01607">
    <property type="entry name" value="APYRASEFAMLY"/>
</dbReference>
<feature type="region of interest" description="Disordered" evidence="2">
    <location>
        <begin position="1234"/>
        <end position="1287"/>
    </location>
</feature>
<keyword evidence="3" id="KW-0812">Transmembrane</keyword>
<dbReference type="PANTHER" id="PTHR11575">
    <property type="entry name" value="5'-NUCLEOTIDASE-RELATED"/>
    <property type="match status" value="1"/>
</dbReference>
<evidence type="ECO:0000256" key="2">
    <source>
        <dbReference type="SAM" id="MobiDB-lite"/>
    </source>
</evidence>
<dbReference type="Gene3D" id="3.60.21.10">
    <property type="match status" value="1"/>
</dbReference>
<dbReference type="InterPro" id="IPR004843">
    <property type="entry name" value="Calcineurin-like_PHP"/>
</dbReference>
<dbReference type="PANTHER" id="PTHR11575:SF24">
    <property type="entry name" value="5'-NUCLEOTIDASE"/>
    <property type="match status" value="1"/>
</dbReference>
<dbReference type="InterPro" id="IPR008334">
    <property type="entry name" value="5'-Nucleotdase_C"/>
</dbReference>
<dbReference type="InterPro" id="IPR006179">
    <property type="entry name" value="5_nucleotidase/apyrase"/>
</dbReference>
<keyword evidence="3" id="KW-0472">Membrane</keyword>
<keyword evidence="7" id="KW-1185">Reference proteome</keyword>
<feature type="domain" description="LTD" evidence="5">
    <location>
        <begin position="34"/>
        <end position="158"/>
    </location>
</feature>
<dbReference type="GO" id="GO:0030288">
    <property type="term" value="C:outer membrane-bounded periplasmic space"/>
    <property type="evidence" value="ECO:0007669"/>
    <property type="project" value="TreeGrafter"/>
</dbReference>
<feature type="compositionally biased region" description="Pro residues" evidence="2">
    <location>
        <begin position="1239"/>
        <end position="1255"/>
    </location>
</feature>
<comment type="caution">
    <text evidence="6">The sequence shown here is derived from an EMBL/GenBank/DDBJ whole genome shotgun (WGS) entry which is preliminary data.</text>
</comment>
<dbReference type="InterPro" id="IPR001322">
    <property type="entry name" value="Lamin_tail_dom"/>
</dbReference>
<name>A0A261G540_9BIFI</name>
<dbReference type="SUPFAM" id="SSF56300">
    <property type="entry name" value="Metallo-dependent phosphatases"/>
    <property type="match status" value="1"/>
</dbReference>
<sequence length="1322" mass="139779">MGSYRNIGLVTRSTIALCAAAATLAGSAFIGVPNAHAVDATAKPSVIINEVFAGNTKELGDPVTERDDWVELKNTGSEPVNVNGWGIYDEKQKKHYTIGVDKEINTDTIVQPGGYLVAAIDYNGEPGLGSDADSVYLTSKTGDKYDTAAEVDSTTWKLADKLTAQQSWSRADDGTFKVSDKPTPGAANEFPAPTPTPEPGETLTVNAWPGLDKVTPVDAKGEFGASGKSGEHTDGNLSGLVYENATNTLWAADNDLNPTLGNTEDKGPGSINKFVLDPATGTWKQDTTDGWTFKVDDTTKGGKQLHFKDGKGGVDSEGITLINADSSKGVFIGAERDNEDKNTPRPSILSYDVNATAVDTNGDGAQDLTATHEWNLVAPLSQFDVTLTKDDANLGVEGLAFIPNETLTANKFKVNLDPNNVHDYDPAGTANDYDGLFFAALEKTNAIYAFALATVGGKDVAYPISQIPLPQAAANAGFDGPRDLTWDAEHNQLLAQGDNDKGTGSKIATYTFDKNGALTLTALTATPAEIAGQNSEGYAITPDSAAKSVEGGKEGKTYKPVFWADDGVTDGYSLRQGWIETNVPAKTSTEINLLNFNDFHGRIDKHLTVPFAGTIEQLRAEYPDSSLLLAAGDNIGASLFNSSVQRDQPTIDVLNALGLKASAVGNHEFDQGYADLTDRVIGTEGKRNAQWDYLGANVYRKSDGKPALKEYSIQDVNGVKVGVIGAVTEETSTLVSPGGIKDITFGDPVEAVNRVAKQLTDGNESNGEADVIVAEYHEGALANEDTETGKPTLDEQKADSPVFKHIVDDTDKNVDVIFTAHTHMAYDYTDPAHADRPIIQTGSYAANVGQVVLDYDKASDKVTYVKSGNVPSLSAPAADPDKGATDEEKDAFDAELAAKYPTVAKVKEIVDAALKVAAAKGNEKVGSIAADITTAFKDGARDDRASESTMGNLVADALLDSLKSADRGGAEIGVVNPGGLRAEFCKTGENEKCTLAEDGSITYAQANSVLPFLNNLWTTTLTGAQFKEALEQQWQTTADGTEPSRPYLQLGLSHNVSYTYDPNAKQGEHITSVTINGEPLDLNREYRIGSFSFLLQGGDNFRAFAAGKNTKDTGLVDRDAWIDYIRANSPLKPRYDRRAVAVTGLPTGEVKAGSSFALNFSKLTLTSLGVPAETKLTAKVGDATVGVADVKDGDSATLTVTLPRTLATGNATLTIVGATNGTTVTLPLTVVAAGSVTPKPQPGPGQKPTPKPGPQQPQQKPTPQQPQQTGDKNKKPSAEKNDKAKQLTETGSSVAWIALVAAALLAAGGISLASIGIHRREE</sequence>
<feature type="region of interest" description="Disordered" evidence="2">
    <location>
        <begin position="869"/>
        <end position="889"/>
    </location>
</feature>
<evidence type="ECO:0000256" key="3">
    <source>
        <dbReference type="SAM" id="Phobius"/>
    </source>
</evidence>
<keyword evidence="1 4" id="KW-0732">Signal</keyword>